<evidence type="ECO:0000256" key="5">
    <source>
        <dbReference type="ARBA" id="ARBA00023077"/>
    </source>
</evidence>
<evidence type="ECO:0000256" key="3">
    <source>
        <dbReference type="ARBA" id="ARBA00022452"/>
    </source>
</evidence>
<feature type="domain" description="TonB-dependent receptor plug" evidence="11">
    <location>
        <begin position="40"/>
        <end position="147"/>
    </location>
</feature>
<dbReference type="InterPro" id="IPR000531">
    <property type="entry name" value="Beta-barrel_TonB"/>
</dbReference>
<dbReference type="Gene3D" id="2.170.130.10">
    <property type="entry name" value="TonB-dependent receptor, plug domain"/>
    <property type="match status" value="1"/>
</dbReference>
<comment type="subcellular location">
    <subcellularLocation>
        <location evidence="1 8">Cell outer membrane</location>
        <topology evidence="1 8">Multi-pass membrane protein</topology>
    </subcellularLocation>
</comment>
<dbReference type="InterPro" id="IPR039426">
    <property type="entry name" value="TonB-dep_rcpt-like"/>
</dbReference>
<dbReference type="Gene3D" id="2.40.170.20">
    <property type="entry name" value="TonB-dependent receptor, beta-barrel domain"/>
    <property type="match status" value="1"/>
</dbReference>
<dbReference type="GO" id="GO:0015344">
    <property type="term" value="F:siderophore uptake transmembrane transporter activity"/>
    <property type="evidence" value="ECO:0007669"/>
    <property type="project" value="TreeGrafter"/>
</dbReference>
<protein>
    <submittedName>
        <fullName evidence="12">Iron complex outermembrane recepter protein</fullName>
    </submittedName>
</protein>
<keyword evidence="5 9" id="KW-0798">TonB box</keyword>
<proteinExistence type="inferred from homology"/>
<evidence type="ECO:0000259" key="10">
    <source>
        <dbReference type="Pfam" id="PF00593"/>
    </source>
</evidence>
<dbReference type="Pfam" id="PF07715">
    <property type="entry name" value="Plug"/>
    <property type="match status" value="1"/>
</dbReference>
<evidence type="ECO:0000256" key="8">
    <source>
        <dbReference type="PROSITE-ProRule" id="PRU01360"/>
    </source>
</evidence>
<keyword evidence="2 8" id="KW-0813">Transport</keyword>
<organism evidence="12 13">
    <name type="scientific">Lebetimonas natsushimae</name>
    <dbReference type="NCBI Taxonomy" id="1936991"/>
    <lineage>
        <taxon>Bacteria</taxon>
        <taxon>Pseudomonadati</taxon>
        <taxon>Campylobacterota</taxon>
        <taxon>Epsilonproteobacteria</taxon>
        <taxon>Nautiliales</taxon>
        <taxon>Nautiliaceae</taxon>
        <taxon>Lebetimonas</taxon>
    </lineage>
</organism>
<feature type="domain" description="TonB-dependent receptor-like beta-barrel" evidence="10">
    <location>
        <begin position="223"/>
        <end position="623"/>
    </location>
</feature>
<evidence type="ECO:0000256" key="2">
    <source>
        <dbReference type="ARBA" id="ARBA00022448"/>
    </source>
</evidence>
<reference evidence="12 13" key="1">
    <citation type="journal article" date="2017" name="Syst. Appl. Microbiol.">
        <title>Lebetimonas natsushimae sp. nov., a novel strictly anaerobic, moderately thermophilic chemoautotroph isolated from a deep-sea hydrothermal vent polychaete nest in the Mid-Okinawa Trough.</title>
        <authorList>
            <person name="Nagata R."/>
            <person name="Takaki Y."/>
            <person name="Tame A."/>
            <person name="Nunoura T."/>
            <person name="Muto H."/>
            <person name="Mino S."/>
            <person name="Sawayama S."/>
            <person name="Takai K."/>
            <person name="Nakagawa S."/>
        </authorList>
    </citation>
    <scope>NUCLEOTIDE SEQUENCE [LARGE SCALE GENOMIC DNA]</scope>
    <source>
        <strain evidence="12 13">HS1857</strain>
    </source>
</reference>
<comment type="similarity">
    <text evidence="8 9">Belongs to the TonB-dependent receptor family.</text>
</comment>
<evidence type="ECO:0000256" key="6">
    <source>
        <dbReference type="ARBA" id="ARBA00023136"/>
    </source>
</evidence>
<keyword evidence="3 8" id="KW-1134">Transmembrane beta strand</keyword>
<evidence type="ECO:0000313" key="12">
    <source>
        <dbReference type="EMBL" id="GAX87564.1"/>
    </source>
</evidence>
<dbReference type="AlphaFoldDB" id="A0A292YEP4"/>
<dbReference type="InterPro" id="IPR036942">
    <property type="entry name" value="Beta-barrel_TonB_sf"/>
</dbReference>
<accession>A0A292YEP4</accession>
<dbReference type="RefSeq" id="WP_096258700.1">
    <property type="nucleotide sequence ID" value="NZ_BDME01000001.1"/>
</dbReference>
<sequence>MKKLYLIFFILINLYAHDENLLKTLNEVNEIAFQTKLNIDKTPSNVTVLKRDFIQKTGAETLFELLKYIPGIQTSISSSGKKELIVRGNKSIYRDKIKFLINGISVTNNLYSNQFYYYDFPTSLIKRVEITLTPDAVTYGDNAFLGVINIITLDNLNDNQFTFYQNNKNQTLFSVFQKLNNLTLDAYCFYSDPHIQPVKTFLTEINTYNTVLYRENSPNENEKNLGLGIEYKKENSTLQYRINYSRKGNYFGIVNLPPIKDDKYVITIYQYLNYNYSVYLNDFWKNSVNIGIKNYKWDGEYRLFPYDFNETIDNNPDNDIIFGAVLHEYEIYLNNTLTFINESHITNFLFSIKYARPYNYYINEIYGNNFVLKKNIKRKIYEFGIEDLYFLNDKFSLIYGGRYSHYNHFGSNFSYKIGGVYNLNDLTTFKLLFNTAFRAPSWVELYSKSIVSFNGNTDLNPEKIKMAEFIYDQKLNKNNKFKFAFYFGKEYDYIDRAFSQTKGKEIYKNLGNLLIRGFEINYKKLFKKGLFGLSYSYNNNKALFSNMVIPGIDEFKCLGIRKNIFNTFLNYKINKNFDFFVSSFYGSKIKKIYYDYVNDLFTINANISFNKNKFIFKIGVDNITNHKNFDYSLPNDSIYGRYAFSQENTVIPELGRKIYFNFIKKW</sequence>
<evidence type="ECO:0000313" key="13">
    <source>
        <dbReference type="Proteomes" id="UP000217944"/>
    </source>
</evidence>
<dbReference type="SUPFAM" id="SSF56935">
    <property type="entry name" value="Porins"/>
    <property type="match status" value="1"/>
</dbReference>
<comment type="caution">
    <text evidence="12">The sequence shown here is derived from an EMBL/GenBank/DDBJ whole genome shotgun (WGS) entry which is preliminary data.</text>
</comment>
<evidence type="ECO:0000256" key="7">
    <source>
        <dbReference type="ARBA" id="ARBA00023237"/>
    </source>
</evidence>
<dbReference type="InterPro" id="IPR037066">
    <property type="entry name" value="Plug_dom_sf"/>
</dbReference>
<keyword evidence="13" id="KW-1185">Reference proteome</keyword>
<keyword evidence="7 8" id="KW-0998">Cell outer membrane</keyword>
<evidence type="ECO:0000256" key="4">
    <source>
        <dbReference type="ARBA" id="ARBA00022692"/>
    </source>
</evidence>
<dbReference type="OrthoDB" id="9800913at2"/>
<dbReference type="Proteomes" id="UP000217944">
    <property type="component" value="Unassembled WGS sequence"/>
</dbReference>
<dbReference type="Pfam" id="PF00593">
    <property type="entry name" value="TonB_dep_Rec_b-barrel"/>
    <property type="match status" value="1"/>
</dbReference>
<dbReference type="GO" id="GO:0009279">
    <property type="term" value="C:cell outer membrane"/>
    <property type="evidence" value="ECO:0007669"/>
    <property type="project" value="UniProtKB-SubCell"/>
</dbReference>
<dbReference type="PROSITE" id="PS52016">
    <property type="entry name" value="TONB_DEPENDENT_REC_3"/>
    <property type="match status" value="1"/>
</dbReference>
<evidence type="ECO:0000256" key="1">
    <source>
        <dbReference type="ARBA" id="ARBA00004571"/>
    </source>
</evidence>
<dbReference type="InterPro" id="IPR012910">
    <property type="entry name" value="Plug_dom"/>
</dbReference>
<dbReference type="GO" id="GO:0044718">
    <property type="term" value="P:siderophore transmembrane transport"/>
    <property type="evidence" value="ECO:0007669"/>
    <property type="project" value="TreeGrafter"/>
</dbReference>
<evidence type="ECO:0000256" key="9">
    <source>
        <dbReference type="RuleBase" id="RU003357"/>
    </source>
</evidence>
<evidence type="ECO:0000259" key="11">
    <source>
        <dbReference type="Pfam" id="PF07715"/>
    </source>
</evidence>
<dbReference type="PANTHER" id="PTHR30069">
    <property type="entry name" value="TONB-DEPENDENT OUTER MEMBRANE RECEPTOR"/>
    <property type="match status" value="1"/>
</dbReference>
<keyword evidence="6 8" id="KW-0472">Membrane</keyword>
<name>A0A292YEP4_9BACT</name>
<dbReference type="PANTHER" id="PTHR30069:SF50">
    <property type="entry name" value="TONB-DEPENDENT RECEPTOR HI_1217-RELATED"/>
    <property type="match status" value="1"/>
</dbReference>
<gene>
    <name evidence="12" type="ORF">LNAT_P0860</name>
</gene>
<keyword evidence="4 8" id="KW-0812">Transmembrane</keyword>
<dbReference type="EMBL" id="BDME01000001">
    <property type="protein sequence ID" value="GAX87564.1"/>
    <property type="molecule type" value="Genomic_DNA"/>
</dbReference>